<organism evidence="2 3">
    <name type="scientific">Lomentospora prolificans</name>
    <dbReference type="NCBI Taxonomy" id="41688"/>
    <lineage>
        <taxon>Eukaryota</taxon>
        <taxon>Fungi</taxon>
        <taxon>Dikarya</taxon>
        <taxon>Ascomycota</taxon>
        <taxon>Pezizomycotina</taxon>
        <taxon>Sordariomycetes</taxon>
        <taxon>Hypocreomycetidae</taxon>
        <taxon>Microascales</taxon>
        <taxon>Microascaceae</taxon>
        <taxon>Lomentospora</taxon>
    </lineage>
</organism>
<dbReference type="InterPro" id="IPR053225">
    <property type="entry name" value="Acyl-CoA_N-acyltransferase"/>
</dbReference>
<evidence type="ECO:0000259" key="1">
    <source>
        <dbReference type="PROSITE" id="PS51186"/>
    </source>
</evidence>
<keyword evidence="3" id="KW-1185">Reference proteome</keyword>
<proteinExistence type="predicted"/>
<dbReference type="VEuPathDB" id="FungiDB:jhhlp_007880"/>
<name>A0A2N3N0T6_9PEZI</name>
<dbReference type="PANTHER" id="PTHR20958:SF6">
    <property type="entry name" value="GLYCINE N-ACYLTRANSFERASE-LIKE PROTEIN"/>
    <property type="match status" value="1"/>
</dbReference>
<sequence length="299" mass="32742">MAPTVLSSPQVPEGLLDLLNAHLPYSLPLLRRLQFTRFKGGSSPASRILYTPPPDTGLPQNAHFAAAYVDLAAGLETQMWIYSTLEDSKDVTAEDWEICAEQIVAVAEEAKKLGRAFEGELAYPGAILIGTLHAAVVKALDTKGARIKSNSENLGYHKWLFRAEELPTAELHLEDGMHWAPTTPEDCGIAISRTYLPRQLHTFILLPGLTIKLRDGTPVAWAFLGVDGSLSSLHCEEGYRGKGFAKALAAKLFREGTEEYGHDGWCHADVSPDNLSSAAVCKSLNGKVWWHGDWVQLLL</sequence>
<evidence type="ECO:0000313" key="2">
    <source>
        <dbReference type="EMBL" id="PKS06046.1"/>
    </source>
</evidence>
<dbReference type="Pfam" id="PF00583">
    <property type="entry name" value="Acetyltransf_1"/>
    <property type="match status" value="1"/>
</dbReference>
<dbReference type="InterPro" id="IPR016181">
    <property type="entry name" value="Acyl_CoA_acyltransferase"/>
</dbReference>
<evidence type="ECO:0000313" key="3">
    <source>
        <dbReference type="Proteomes" id="UP000233524"/>
    </source>
</evidence>
<dbReference type="PANTHER" id="PTHR20958">
    <property type="entry name" value="GLYCINE N-ACYLTRANSFERASE-LIKE PROTEIN"/>
    <property type="match status" value="1"/>
</dbReference>
<feature type="domain" description="N-acetyltransferase" evidence="1">
    <location>
        <begin position="164"/>
        <end position="299"/>
    </location>
</feature>
<dbReference type="InterPro" id="IPR000182">
    <property type="entry name" value="GNAT_dom"/>
</dbReference>
<dbReference type="EMBL" id="NLAX01001139">
    <property type="protein sequence ID" value="PKS06046.1"/>
    <property type="molecule type" value="Genomic_DNA"/>
</dbReference>
<dbReference type="Gene3D" id="3.40.630.30">
    <property type="match status" value="1"/>
</dbReference>
<dbReference type="SUPFAM" id="SSF55729">
    <property type="entry name" value="Acyl-CoA N-acyltransferases (Nat)"/>
    <property type="match status" value="1"/>
</dbReference>
<reference evidence="2 3" key="1">
    <citation type="journal article" date="2017" name="G3 (Bethesda)">
        <title>First Draft Genome Sequence of the Pathogenic Fungus Lomentospora prolificans (Formerly Scedosporium prolificans).</title>
        <authorList>
            <person name="Luo R."/>
            <person name="Zimin A."/>
            <person name="Workman R."/>
            <person name="Fan Y."/>
            <person name="Pertea G."/>
            <person name="Grossman N."/>
            <person name="Wear M.P."/>
            <person name="Jia B."/>
            <person name="Miller H."/>
            <person name="Casadevall A."/>
            <person name="Timp W."/>
            <person name="Zhang S.X."/>
            <person name="Salzberg S.L."/>
        </authorList>
    </citation>
    <scope>NUCLEOTIDE SEQUENCE [LARGE SCALE GENOMIC DNA]</scope>
    <source>
        <strain evidence="2 3">JHH-5317</strain>
    </source>
</reference>
<dbReference type="STRING" id="41688.A0A2N3N0T6"/>
<accession>A0A2N3N0T6</accession>
<dbReference type="OrthoDB" id="61870at2759"/>
<dbReference type="InParanoid" id="A0A2N3N0T6"/>
<dbReference type="AlphaFoldDB" id="A0A2N3N0T6"/>
<dbReference type="Proteomes" id="UP000233524">
    <property type="component" value="Unassembled WGS sequence"/>
</dbReference>
<protein>
    <recommendedName>
        <fullName evidence="1">N-acetyltransferase domain-containing protein</fullName>
    </recommendedName>
</protein>
<gene>
    <name evidence="2" type="ORF">jhhlp_007880</name>
</gene>
<comment type="caution">
    <text evidence="2">The sequence shown here is derived from an EMBL/GenBank/DDBJ whole genome shotgun (WGS) entry which is preliminary data.</text>
</comment>
<dbReference type="GO" id="GO:0016747">
    <property type="term" value="F:acyltransferase activity, transferring groups other than amino-acyl groups"/>
    <property type="evidence" value="ECO:0007669"/>
    <property type="project" value="InterPro"/>
</dbReference>
<dbReference type="PROSITE" id="PS51186">
    <property type="entry name" value="GNAT"/>
    <property type="match status" value="1"/>
</dbReference>